<keyword evidence="3 5" id="KW-1133">Transmembrane helix</keyword>
<dbReference type="GO" id="GO:0016020">
    <property type="term" value="C:membrane"/>
    <property type="evidence" value="ECO:0007669"/>
    <property type="project" value="UniProtKB-SubCell"/>
</dbReference>
<dbReference type="OMA" id="IPETAGF"/>
<reference evidence="8" key="2">
    <citation type="submission" date="2010-04" db="EMBL/GenBank/DDBJ databases">
        <authorList>
            <person name="Buell R."/>
            <person name="Hamilton J."/>
            <person name="Hostetler J."/>
        </authorList>
    </citation>
    <scope>NUCLEOTIDE SEQUENCE [LARGE SCALE GENOMIC DNA]</scope>
    <source>
        <strain evidence="8">DAOM:BR144</strain>
    </source>
</reference>
<protein>
    <recommendedName>
        <fullName evidence="6">SLC26A/SulP transporter domain-containing protein</fullName>
    </recommendedName>
</protein>
<feature type="transmembrane region" description="Helical" evidence="5">
    <location>
        <begin position="120"/>
        <end position="141"/>
    </location>
</feature>
<sequence length="732" mass="79039">MTAIEESTSHARVLSSVSVHNGATAAANKAPYRYVQLEDASDRHAATLWRTRYSPRHLWDDTIGHGLSRITRSFQRACASSNSCTTRTQQVRDAPKELLAVTKSAGRFYAQNCMLFQREVLAGVAAMLLMIPETIAFSYVANLDPVVGLYATGFFGIVVGLMGGVPGTVAGAAGALAVVMPQLTGSDGSLGHLSLAERIEHLFVALTIAGILQLLFGLLGFSKVFSMIPRTAHIGFLNGLALMMFLSQMTTFKVCTVDTMRFGECEVNHLLKWMKPSDPTTWTTFFLVVLTMIVMIGFPKIPAIGRLVPPTLAVAIIGIGFEHGINRPLLHYDVRTIGDTSPLSGGLPTFGFPEFSGVKNWSAVISCAASLAAVGLFESIMTLQAVVDLTKQRLTSEATKKECIAQGVGNILCGFFGAMGGCSMIGQSTGNILNGGRFRVSAVVGGITTFIVILFASSVIELVPVACLTGILYVIIIHTFYWPSLKLIFHLRPTDAFAIIMVTALAAAINLAVAVIAGVVWQSLVNGWRSGQQLSVRTTTEFVKVYHHPHQNSHNVTTNEHGIQDPEHEDALVLGHEEAKVYQIKGLLLYSSIATFRPFFDIDNDPALVILDFQECLFGDFSAVAALREAATRYHEARKLLVARNLCAQSLDLLHHDLGWDHVESIHMPLQPHGGDVDGVVEAGYASRQSSGEFLGRSSNVAPSPLPHLHHVSPFSPSGAASPLSSYHVLQH</sequence>
<accession>K3X503</accession>
<feature type="transmembrane region" description="Helical" evidence="5">
    <location>
        <begin position="407"/>
        <end position="426"/>
    </location>
</feature>
<dbReference type="PANTHER" id="PTHR43310">
    <property type="entry name" value="SULFATE TRANSPORTER YBAR-RELATED"/>
    <property type="match status" value="1"/>
</dbReference>
<comment type="subcellular location">
    <subcellularLocation>
        <location evidence="1">Membrane</location>
        <topology evidence="1">Multi-pass membrane protein</topology>
    </subcellularLocation>
</comment>
<feature type="transmembrane region" description="Helical" evidence="5">
    <location>
        <begin position="438"/>
        <end position="456"/>
    </location>
</feature>
<dbReference type="EMBL" id="GL376608">
    <property type="status" value="NOT_ANNOTATED_CDS"/>
    <property type="molecule type" value="Genomic_DNA"/>
</dbReference>
<dbReference type="InterPro" id="IPR011547">
    <property type="entry name" value="SLC26A/SulP_dom"/>
</dbReference>
<dbReference type="Pfam" id="PF00916">
    <property type="entry name" value="Sulfate_transp"/>
    <property type="match status" value="1"/>
</dbReference>
<reference evidence="7" key="3">
    <citation type="submission" date="2015-02" db="UniProtKB">
        <authorList>
            <consortium name="EnsemblProtists"/>
        </authorList>
    </citation>
    <scope>IDENTIFICATION</scope>
    <source>
        <strain evidence="7">DAOM BR144</strain>
    </source>
</reference>
<keyword evidence="4 5" id="KW-0472">Membrane</keyword>
<dbReference type="VEuPathDB" id="FungiDB:PYU1_G012276"/>
<keyword evidence="2 5" id="KW-0812">Transmembrane</keyword>
<dbReference type="STRING" id="431595.K3X503"/>
<evidence type="ECO:0000256" key="3">
    <source>
        <dbReference type="ARBA" id="ARBA00022989"/>
    </source>
</evidence>
<feature type="transmembrane region" description="Helical" evidence="5">
    <location>
        <begin position="201"/>
        <end position="221"/>
    </location>
</feature>
<evidence type="ECO:0000313" key="7">
    <source>
        <dbReference type="EnsemblProtists" id="PYU1_T012302"/>
    </source>
</evidence>
<feature type="transmembrane region" description="Helical" evidence="5">
    <location>
        <begin position="462"/>
        <end position="484"/>
    </location>
</feature>
<feature type="transmembrane region" description="Helical" evidence="5">
    <location>
        <begin position="496"/>
        <end position="521"/>
    </location>
</feature>
<dbReference type="HOGENOM" id="CLU_003182_7_4_1"/>
<dbReference type="InParanoid" id="K3X503"/>
<dbReference type="eggNOG" id="KOG0236">
    <property type="taxonomic scope" value="Eukaryota"/>
</dbReference>
<reference evidence="8" key="1">
    <citation type="journal article" date="2010" name="Genome Biol.">
        <title>Genome sequence of the necrotrophic plant pathogen Pythium ultimum reveals original pathogenicity mechanisms and effector repertoire.</title>
        <authorList>
            <person name="Levesque C.A."/>
            <person name="Brouwer H."/>
            <person name="Cano L."/>
            <person name="Hamilton J.P."/>
            <person name="Holt C."/>
            <person name="Huitema E."/>
            <person name="Raffaele S."/>
            <person name="Robideau G.P."/>
            <person name="Thines M."/>
            <person name="Win J."/>
            <person name="Zerillo M.M."/>
            <person name="Beakes G.W."/>
            <person name="Boore J.L."/>
            <person name="Busam D."/>
            <person name="Dumas B."/>
            <person name="Ferriera S."/>
            <person name="Fuerstenberg S.I."/>
            <person name="Gachon C.M."/>
            <person name="Gaulin E."/>
            <person name="Govers F."/>
            <person name="Grenville-Briggs L."/>
            <person name="Horner N."/>
            <person name="Hostetler J."/>
            <person name="Jiang R.H."/>
            <person name="Johnson J."/>
            <person name="Krajaejun T."/>
            <person name="Lin H."/>
            <person name="Meijer H.J."/>
            <person name="Moore B."/>
            <person name="Morris P."/>
            <person name="Phuntmart V."/>
            <person name="Puiu D."/>
            <person name="Shetty J."/>
            <person name="Stajich J.E."/>
            <person name="Tripathy S."/>
            <person name="Wawra S."/>
            <person name="van West P."/>
            <person name="Whitty B.R."/>
            <person name="Coutinho P.M."/>
            <person name="Henrissat B."/>
            <person name="Martin F."/>
            <person name="Thomas P.D."/>
            <person name="Tyler B.M."/>
            <person name="De Vries R.P."/>
            <person name="Kamoun S."/>
            <person name="Yandell M."/>
            <person name="Tisserat N."/>
            <person name="Buell C.R."/>
        </authorList>
    </citation>
    <scope>NUCLEOTIDE SEQUENCE</scope>
    <source>
        <strain evidence="8">DAOM:BR144</strain>
    </source>
</reference>
<evidence type="ECO:0000256" key="2">
    <source>
        <dbReference type="ARBA" id="ARBA00022692"/>
    </source>
</evidence>
<dbReference type="EnsemblProtists" id="PYU1_T012302">
    <property type="protein sequence ID" value="PYU1_T012302"/>
    <property type="gene ID" value="PYU1_G012276"/>
</dbReference>
<dbReference type="InterPro" id="IPR052706">
    <property type="entry name" value="Membrane-Transporter-like"/>
</dbReference>
<dbReference type="InterPro" id="IPR036513">
    <property type="entry name" value="STAS_dom_sf"/>
</dbReference>
<feature type="transmembrane region" description="Helical" evidence="5">
    <location>
        <begin position="227"/>
        <end position="246"/>
    </location>
</feature>
<evidence type="ECO:0000313" key="8">
    <source>
        <dbReference type="Proteomes" id="UP000019132"/>
    </source>
</evidence>
<feature type="transmembrane region" description="Helical" evidence="5">
    <location>
        <begin position="147"/>
        <end position="180"/>
    </location>
</feature>
<name>K3X503_GLOUD</name>
<proteinExistence type="predicted"/>
<feature type="transmembrane region" description="Helical" evidence="5">
    <location>
        <begin position="307"/>
        <end position="325"/>
    </location>
</feature>
<dbReference type="AlphaFoldDB" id="K3X503"/>
<keyword evidence="8" id="KW-1185">Reference proteome</keyword>
<feature type="transmembrane region" description="Helical" evidence="5">
    <location>
        <begin position="363"/>
        <end position="387"/>
    </location>
</feature>
<feature type="transmembrane region" description="Helical" evidence="5">
    <location>
        <begin position="282"/>
        <end position="301"/>
    </location>
</feature>
<organism evidence="7 8">
    <name type="scientific">Globisporangium ultimum (strain ATCC 200006 / CBS 805.95 / DAOM BR144)</name>
    <name type="common">Pythium ultimum</name>
    <dbReference type="NCBI Taxonomy" id="431595"/>
    <lineage>
        <taxon>Eukaryota</taxon>
        <taxon>Sar</taxon>
        <taxon>Stramenopiles</taxon>
        <taxon>Oomycota</taxon>
        <taxon>Peronosporomycetes</taxon>
        <taxon>Pythiales</taxon>
        <taxon>Pythiaceae</taxon>
        <taxon>Globisporangium</taxon>
    </lineage>
</organism>
<dbReference type="Proteomes" id="UP000019132">
    <property type="component" value="Unassembled WGS sequence"/>
</dbReference>
<evidence type="ECO:0000256" key="1">
    <source>
        <dbReference type="ARBA" id="ARBA00004141"/>
    </source>
</evidence>
<dbReference type="SUPFAM" id="SSF52091">
    <property type="entry name" value="SpoIIaa-like"/>
    <property type="match status" value="1"/>
</dbReference>
<evidence type="ECO:0000256" key="4">
    <source>
        <dbReference type="ARBA" id="ARBA00023136"/>
    </source>
</evidence>
<feature type="domain" description="SLC26A/SulP transporter" evidence="6">
    <location>
        <begin position="116"/>
        <end position="501"/>
    </location>
</feature>
<evidence type="ECO:0000256" key="5">
    <source>
        <dbReference type="SAM" id="Phobius"/>
    </source>
</evidence>
<dbReference type="Gene3D" id="3.30.750.24">
    <property type="entry name" value="STAS domain"/>
    <property type="match status" value="1"/>
</dbReference>
<evidence type="ECO:0000259" key="6">
    <source>
        <dbReference type="Pfam" id="PF00916"/>
    </source>
</evidence>
<dbReference type="PANTHER" id="PTHR43310:SF1">
    <property type="entry name" value="SULFATE TRANSPORTER YBAR-RELATED"/>
    <property type="match status" value="1"/>
</dbReference>